<dbReference type="OrthoDB" id="2830640at2759"/>
<reference evidence="1 2" key="1">
    <citation type="submission" date="2019-06" db="EMBL/GenBank/DDBJ databases">
        <title>Genome Sequence of the Brown Rot Fungal Pathogen Monilinia laxa.</title>
        <authorList>
            <person name="De Miccolis Angelini R.M."/>
            <person name="Landi L."/>
            <person name="Abate D."/>
            <person name="Pollastro S."/>
            <person name="Romanazzi G."/>
            <person name="Faretra F."/>
        </authorList>
    </citation>
    <scope>NUCLEOTIDE SEQUENCE [LARGE SCALE GENOMIC DNA]</scope>
    <source>
        <strain evidence="1 2">Mlax316</strain>
    </source>
</reference>
<organism evidence="1 2">
    <name type="scientific">Monilinia laxa</name>
    <name type="common">Brown rot fungus</name>
    <name type="synonym">Sclerotinia laxa</name>
    <dbReference type="NCBI Taxonomy" id="61186"/>
    <lineage>
        <taxon>Eukaryota</taxon>
        <taxon>Fungi</taxon>
        <taxon>Dikarya</taxon>
        <taxon>Ascomycota</taxon>
        <taxon>Pezizomycotina</taxon>
        <taxon>Leotiomycetes</taxon>
        <taxon>Helotiales</taxon>
        <taxon>Sclerotiniaceae</taxon>
        <taxon>Monilinia</taxon>
    </lineage>
</organism>
<keyword evidence="2" id="KW-1185">Reference proteome</keyword>
<dbReference type="EMBL" id="VIGI01000002">
    <property type="protein sequence ID" value="KAB8303158.1"/>
    <property type="molecule type" value="Genomic_DNA"/>
</dbReference>
<dbReference type="AlphaFoldDB" id="A0A5N6KHM3"/>
<protein>
    <submittedName>
        <fullName evidence="1">Uncharacterized protein</fullName>
    </submittedName>
</protein>
<dbReference type="Proteomes" id="UP000326757">
    <property type="component" value="Unassembled WGS sequence"/>
</dbReference>
<proteinExistence type="predicted"/>
<comment type="caution">
    <text evidence="1">The sequence shown here is derived from an EMBL/GenBank/DDBJ whole genome shotgun (WGS) entry which is preliminary data.</text>
</comment>
<gene>
    <name evidence="1" type="ORF">EYC80_004606</name>
</gene>
<name>A0A5N6KHM3_MONLA</name>
<evidence type="ECO:0000313" key="1">
    <source>
        <dbReference type="EMBL" id="KAB8303158.1"/>
    </source>
</evidence>
<accession>A0A5N6KHM3</accession>
<evidence type="ECO:0000313" key="2">
    <source>
        <dbReference type="Proteomes" id="UP000326757"/>
    </source>
</evidence>
<sequence length="201" mass="22453">MEKNGPTEVIRGKIPEDQITSWLEQRDAFVNTNQEISRTGALRLLFTNRALNSDKKAVGMTFNDATLQIIISRLQLPAAFAQMLAPDQIEPPRFSHSTLFDTHGNHLGMAVAIHFHRWRLESITLGISYNQNTKFSPNLCLTLTALSLTAPTRDSEALNLQSESTITITILLHLRPTLHPINRRSPISPLSLARLMGSPHV</sequence>